<dbReference type="InterPro" id="IPR021457">
    <property type="entry name" value="DUF3108"/>
</dbReference>
<evidence type="ECO:0000256" key="1">
    <source>
        <dbReference type="SAM" id="SignalP"/>
    </source>
</evidence>
<dbReference type="STRING" id="1177179.A11A3_15597"/>
<proteinExistence type="predicted"/>
<evidence type="ECO:0000313" key="2">
    <source>
        <dbReference type="EMBL" id="EKF73044.1"/>
    </source>
</evidence>
<protein>
    <recommendedName>
        <fullName evidence="4">DUF3108 domain-containing protein</fullName>
    </recommendedName>
</protein>
<dbReference type="OrthoDB" id="6007799at2"/>
<evidence type="ECO:0008006" key="4">
    <source>
        <dbReference type="Google" id="ProtNLM"/>
    </source>
</evidence>
<comment type="caution">
    <text evidence="2">The sequence shown here is derived from an EMBL/GenBank/DDBJ whole genome shotgun (WGS) entry which is preliminary data.</text>
</comment>
<dbReference type="AlphaFoldDB" id="L0W7W0"/>
<dbReference type="PATRIC" id="fig|1177179.3.peg.3071"/>
<organism evidence="2 3">
    <name type="scientific">Alcanivorax hongdengensis A-11-3</name>
    <dbReference type="NCBI Taxonomy" id="1177179"/>
    <lineage>
        <taxon>Bacteria</taxon>
        <taxon>Pseudomonadati</taxon>
        <taxon>Pseudomonadota</taxon>
        <taxon>Gammaproteobacteria</taxon>
        <taxon>Oceanospirillales</taxon>
        <taxon>Alcanivoracaceae</taxon>
        <taxon>Alcanivorax</taxon>
    </lineage>
</organism>
<dbReference type="EMBL" id="AMRJ01000037">
    <property type="protein sequence ID" value="EKF73044.1"/>
    <property type="molecule type" value="Genomic_DNA"/>
</dbReference>
<feature type="signal peptide" evidence="1">
    <location>
        <begin position="1"/>
        <end position="19"/>
    </location>
</feature>
<feature type="chain" id="PRO_5003947751" description="DUF3108 domain-containing protein" evidence="1">
    <location>
        <begin position="20"/>
        <end position="244"/>
    </location>
</feature>
<sequence>MFIRLLASLILLACQSVLADGAFPQTLRPAEAQYRVVVNGIPVGLKATIRLEAVQDHYQLRFLIDNKLFRHEEISQFQWRNCYALPMHYQHASSGFGIERQGDIRFDWQQHLAIGSEGNYSLPEAVTDALGIAMMARCKMARGDESFSYPVAEAEGLTTYQYQTLGTRELETPAGNWHVAGLERDYPEGGRRSRFWAARELDYFMVRMDHQENPFIRGRIEMTDFRYLDSPSPERQEGITSARR</sequence>
<accession>L0W7W0</accession>
<gene>
    <name evidence="2" type="ORF">A11A3_15597</name>
</gene>
<reference evidence="2 3" key="1">
    <citation type="journal article" date="2012" name="J. Bacteriol.">
        <title>Genome Sequence of the Alkane-Degrading Bacterium Alcanivorax hongdengensis Type Strain A-11-3.</title>
        <authorList>
            <person name="Lai Q."/>
            <person name="Shao Z."/>
        </authorList>
    </citation>
    <scope>NUCLEOTIDE SEQUENCE [LARGE SCALE GENOMIC DNA]</scope>
    <source>
        <strain evidence="2 3">A-11-3</strain>
    </source>
</reference>
<dbReference type="Proteomes" id="UP000010164">
    <property type="component" value="Unassembled WGS sequence"/>
</dbReference>
<keyword evidence="1" id="KW-0732">Signal</keyword>
<dbReference type="Pfam" id="PF11306">
    <property type="entry name" value="DUF3108"/>
    <property type="match status" value="1"/>
</dbReference>
<name>L0W7W0_9GAMM</name>
<keyword evidence="3" id="KW-1185">Reference proteome</keyword>
<evidence type="ECO:0000313" key="3">
    <source>
        <dbReference type="Proteomes" id="UP000010164"/>
    </source>
</evidence>